<dbReference type="NCBIfam" id="TIGR01313">
    <property type="entry name" value="therm_gnt_kin"/>
    <property type="match status" value="1"/>
</dbReference>
<comment type="catalytic activity">
    <reaction evidence="11">
        <text>D-gluconate + ATP = 6-phospho-D-gluconate + ADP + H(+)</text>
        <dbReference type="Rhea" id="RHEA:19433"/>
        <dbReference type="ChEBI" id="CHEBI:15378"/>
        <dbReference type="ChEBI" id="CHEBI:18391"/>
        <dbReference type="ChEBI" id="CHEBI:30616"/>
        <dbReference type="ChEBI" id="CHEBI:58759"/>
        <dbReference type="ChEBI" id="CHEBI:456216"/>
        <dbReference type="EC" id="2.7.1.12"/>
    </reaction>
</comment>
<dbReference type="UniPathway" id="UPA00792"/>
<dbReference type="InterPro" id="IPR039177">
    <property type="entry name" value="SMG9"/>
</dbReference>
<reference evidence="13" key="2">
    <citation type="submission" date="2018-05" db="EMBL/GenBank/DDBJ databases">
        <title>OgluRS3 (Oryza glumaepatula Reference Sequence Version 3).</title>
        <authorList>
            <person name="Zhang J."/>
            <person name="Kudrna D."/>
            <person name="Lee S."/>
            <person name="Talag J."/>
            <person name="Welchert J."/>
            <person name="Wing R.A."/>
        </authorList>
    </citation>
    <scope>NUCLEOTIDE SEQUENCE [LARGE SCALE GENOMIC DNA]</scope>
</reference>
<feature type="compositionally biased region" description="Pro residues" evidence="12">
    <location>
        <begin position="22"/>
        <end position="42"/>
    </location>
</feature>
<dbReference type="InterPro" id="IPR006001">
    <property type="entry name" value="Therm_gnt_kin"/>
</dbReference>
<keyword evidence="8" id="KW-0067">ATP-binding</keyword>
<accession>A0A0E0A463</accession>
<dbReference type="EnsemblPlants" id="OGLUM06G00930.1">
    <property type="protein sequence ID" value="OGLUM06G00930.1"/>
    <property type="gene ID" value="OGLUM06G00930"/>
</dbReference>
<name>A0A0E0A463_9ORYZ</name>
<dbReference type="eggNOG" id="KOG3354">
    <property type="taxonomic scope" value="Eukaryota"/>
</dbReference>
<keyword evidence="6" id="KW-0547">Nucleotide-binding</keyword>
<dbReference type="SUPFAM" id="SSF52540">
    <property type="entry name" value="P-loop containing nucleoside triphosphate hydrolases"/>
    <property type="match status" value="2"/>
</dbReference>
<evidence type="ECO:0000256" key="7">
    <source>
        <dbReference type="ARBA" id="ARBA00022777"/>
    </source>
</evidence>
<sequence length="648" mass="70853">MAAGAPPLAGVGDRGSSSSSSHPPPPPPPKILLAKPPLPPPSSSGADDDGGGGGGAGRSRQATQPGSLSLVSDAWEVHTDKILPYLTENNDFMVIGVIGPTGVGKSTIMNELYGYDGSSPGMLPPFATQTEEIKAMAKHCTAGIDIRISNERVILLDTQPVFSPSVLIDMMKPDGSSAIPILSGDPLSADLAHELMGIQLGVFLASVCNILLVVSEGINDLSMWDLILTVDLLKHNIPDPSFLTSSTTQDKENKNDNQSGIEDYIADLCFVHARLREQDFSPSKLMVLKRVLEKHFKSSSFSIGSSGATPQVSDSSVPSSMKIEDLSSNQQDIYLLPLRTPDNSTNFEYRTCPSMLGMLRDQILSRPSRSFSKNLTERDWLRSSAKIWDMVKKSPKPEAMLKDSETRNKFSRNHQGRAIKPSRVVAAAAVVFFLVYSQEQIETNHQAHLWLPQISRTDQVSDQDQFGYRDHGSQWLRTVAALLAETLGCSFIEADDYHSQANKAKMSKGIPLTDGDRIPWLEALRDAVRERLDHGEDVAVSCSALQQKYREILREGDCSFRSGSGSYSSCRVKFVCLEASAEVIADRIRRRSMEGEHFMPASLLQSQLDLLQIDEAEGITVVDATVRPNAIVHDTIARFREQLASTVC</sequence>
<dbReference type="EC" id="2.7.1.12" evidence="4"/>
<evidence type="ECO:0000313" key="14">
    <source>
        <dbReference type="Proteomes" id="UP000026961"/>
    </source>
</evidence>
<evidence type="ECO:0000256" key="1">
    <source>
        <dbReference type="ARBA" id="ARBA00004875"/>
    </source>
</evidence>
<keyword evidence="7" id="KW-0418">Kinase</keyword>
<keyword evidence="5" id="KW-0808">Transferase</keyword>
<comment type="similarity">
    <text evidence="3">Belongs to the gluconokinase GntK/GntV family.</text>
</comment>
<dbReference type="AlphaFoldDB" id="A0A0E0A463"/>
<evidence type="ECO:0000256" key="4">
    <source>
        <dbReference type="ARBA" id="ARBA00012054"/>
    </source>
</evidence>
<dbReference type="GO" id="GO:0005524">
    <property type="term" value="F:ATP binding"/>
    <property type="evidence" value="ECO:0007669"/>
    <property type="project" value="UniProtKB-KW"/>
</dbReference>
<dbReference type="FunFam" id="3.40.50.300:FF:003299">
    <property type="entry name" value="Os06g0114600 protein"/>
    <property type="match status" value="1"/>
</dbReference>
<evidence type="ECO:0000256" key="3">
    <source>
        <dbReference type="ARBA" id="ARBA00008420"/>
    </source>
</evidence>
<evidence type="ECO:0000256" key="12">
    <source>
        <dbReference type="SAM" id="MobiDB-lite"/>
    </source>
</evidence>
<dbReference type="CDD" id="cd02021">
    <property type="entry name" value="GntK"/>
    <property type="match status" value="1"/>
</dbReference>
<evidence type="ECO:0000256" key="11">
    <source>
        <dbReference type="ARBA" id="ARBA00048090"/>
    </source>
</evidence>
<protein>
    <recommendedName>
        <fullName evidence="4">gluconokinase</fullName>
        <ecNumber evidence="4">2.7.1.12</ecNumber>
    </recommendedName>
    <alternativeName>
        <fullName evidence="10">Gluconate kinase</fullName>
    </alternativeName>
</protein>
<keyword evidence="14" id="KW-1185">Reference proteome</keyword>
<evidence type="ECO:0000256" key="8">
    <source>
        <dbReference type="ARBA" id="ARBA00022840"/>
    </source>
</evidence>
<evidence type="ECO:0000256" key="10">
    <source>
        <dbReference type="ARBA" id="ARBA00029835"/>
    </source>
</evidence>
<dbReference type="eggNOG" id="KOG4181">
    <property type="taxonomic scope" value="Eukaryota"/>
</dbReference>
<dbReference type="Proteomes" id="UP000026961">
    <property type="component" value="Chromosome 6"/>
</dbReference>
<dbReference type="PANTHER" id="PTHR14270">
    <property type="entry name" value="NONSENSE-MEDIATED MRNA DECAY FACTOR SMG9"/>
    <property type="match status" value="1"/>
</dbReference>
<comment type="similarity">
    <text evidence="2">Belongs to the SMG9 family.</text>
</comment>
<dbReference type="STRING" id="40148.A0A0E0A463"/>
<comment type="pathway">
    <text evidence="1">Carbohydrate acid metabolism; D-gluconate degradation.</text>
</comment>
<proteinExistence type="inferred from homology"/>
<reference evidence="13" key="1">
    <citation type="submission" date="2015-04" db="UniProtKB">
        <authorList>
            <consortium name="EnsemblPlants"/>
        </authorList>
    </citation>
    <scope>IDENTIFICATION</scope>
</reference>
<organism evidence="13">
    <name type="scientific">Oryza glumipatula</name>
    <dbReference type="NCBI Taxonomy" id="40148"/>
    <lineage>
        <taxon>Eukaryota</taxon>
        <taxon>Viridiplantae</taxon>
        <taxon>Streptophyta</taxon>
        <taxon>Embryophyta</taxon>
        <taxon>Tracheophyta</taxon>
        <taxon>Spermatophyta</taxon>
        <taxon>Magnoliopsida</taxon>
        <taxon>Liliopsida</taxon>
        <taxon>Poales</taxon>
        <taxon>Poaceae</taxon>
        <taxon>BOP clade</taxon>
        <taxon>Oryzoideae</taxon>
        <taxon>Oryzeae</taxon>
        <taxon>Oryzinae</taxon>
        <taxon>Oryza</taxon>
    </lineage>
</organism>
<evidence type="ECO:0000313" key="13">
    <source>
        <dbReference type="EnsemblPlants" id="OGLUM06G00930.1"/>
    </source>
</evidence>
<dbReference type="GO" id="GO:0046316">
    <property type="term" value="F:gluconokinase activity"/>
    <property type="evidence" value="ECO:0007669"/>
    <property type="project" value="UniProtKB-EC"/>
</dbReference>
<dbReference type="FunFam" id="3.40.50.300:FF:000522">
    <property type="entry name" value="Gluconokinase"/>
    <property type="match status" value="1"/>
</dbReference>
<evidence type="ECO:0000256" key="2">
    <source>
        <dbReference type="ARBA" id="ARBA00007712"/>
    </source>
</evidence>
<keyword evidence="9" id="KW-0866">Nonsense-mediated mRNA decay</keyword>
<dbReference type="InterPro" id="IPR027417">
    <property type="entry name" value="P-loop_NTPase"/>
</dbReference>
<feature type="region of interest" description="Disordered" evidence="12">
    <location>
        <begin position="1"/>
        <end position="67"/>
    </location>
</feature>
<dbReference type="PANTHER" id="PTHR14270:SF0">
    <property type="entry name" value="NONSENSE-MEDIATED MRNA DECAY FACTOR SMG9"/>
    <property type="match status" value="1"/>
</dbReference>
<dbReference type="GO" id="GO:0000184">
    <property type="term" value="P:nuclear-transcribed mRNA catabolic process, nonsense-mediated decay"/>
    <property type="evidence" value="ECO:0007669"/>
    <property type="project" value="UniProtKB-KW"/>
</dbReference>
<dbReference type="Gramene" id="OGLUM06G00930.1">
    <property type="protein sequence ID" value="OGLUM06G00930.1"/>
    <property type="gene ID" value="OGLUM06G00930"/>
</dbReference>
<evidence type="ECO:0000256" key="6">
    <source>
        <dbReference type="ARBA" id="ARBA00022741"/>
    </source>
</evidence>
<evidence type="ECO:0000256" key="5">
    <source>
        <dbReference type="ARBA" id="ARBA00022679"/>
    </source>
</evidence>
<evidence type="ECO:0000256" key="9">
    <source>
        <dbReference type="ARBA" id="ARBA00023161"/>
    </source>
</evidence>
<dbReference type="GO" id="GO:0005975">
    <property type="term" value="P:carbohydrate metabolic process"/>
    <property type="evidence" value="ECO:0007669"/>
    <property type="project" value="InterPro"/>
</dbReference>
<dbReference type="Gene3D" id="3.40.50.300">
    <property type="entry name" value="P-loop containing nucleotide triphosphate hydrolases"/>
    <property type="match status" value="2"/>
</dbReference>